<reference evidence="2" key="1">
    <citation type="journal article" date="2020" name="Nature">
        <title>Giant virus diversity and host interactions through global metagenomics.</title>
        <authorList>
            <person name="Schulz F."/>
            <person name="Roux S."/>
            <person name="Paez-Espino D."/>
            <person name="Jungbluth S."/>
            <person name="Walsh D.A."/>
            <person name="Denef V.J."/>
            <person name="McMahon K.D."/>
            <person name="Konstantinidis K.T."/>
            <person name="Eloe-Fadrosh E.A."/>
            <person name="Kyrpides N.C."/>
            <person name="Woyke T."/>
        </authorList>
    </citation>
    <scope>NUCLEOTIDE SEQUENCE</scope>
    <source>
        <strain evidence="2">GVMAG-M-3300020166-18</strain>
    </source>
</reference>
<protein>
    <recommendedName>
        <fullName evidence="3">DUF1648 domain-containing protein</fullName>
    </recommendedName>
</protein>
<organism evidence="2">
    <name type="scientific">viral metagenome</name>
    <dbReference type="NCBI Taxonomy" id="1070528"/>
    <lineage>
        <taxon>unclassified sequences</taxon>
        <taxon>metagenomes</taxon>
        <taxon>organismal metagenomes</taxon>
    </lineage>
</organism>
<evidence type="ECO:0000256" key="1">
    <source>
        <dbReference type="SAM" id="Phobius"/>
    </source>
</evidence>
<evidence type="ECO:0008006" key="3">
    <source>
        <dbReference type="Google" id="ProtNLM"/>
    </source>
</evidence>
<accession>A0A6C0BVJ0</accession>
<sequence>MNKFIGKNKASVSIILFLMCFYIVFTIKPQVFFNNDGSIKQFGLGYKHKTIFPIWLLSIVMSIIIYIMVYYYSIRF</sequence>
<keyword evidence="1" id="KW-0812">Transmembrane</keyword>
<dbReference type="EMBL" id="MN739271">
    <property type="protein sequence ID" value="QHS96347.1"/>
    <property type="molecule type" value="Genomic_DNA"/>
</dbReference>
<dbReference type="AlphaFoldDB" id="A0A6C0BVJ0"/>
<keyword evidence="1" id="KW-1133">Transmembrane helix</keyword>
<evidence type="ECO:0000313" key="2">
    <source>
        <dbReference type="EMBL" id="QHS96347.1"/>
    </source>
</evidence>
<name>A0A6C0BVJ0_9ZZZZ</name>
<keyword evidence="1" id="KW-0472">Membrane</keyword>
<feature type="transmembrane region" description="Helical" evidence="1">
    <location>
        <begin position="12"/>
        <end position="32"/>
    </location>
</feature>
<feature type="transmembrane region" description="Helical" evidence="1">
    <location>
        <begin position="52"/>
        <end position="72"/>
    </location>
</feature>
<proteinExistence type="predicted"/>